<dbReference type="EMBL" id="OQ190478">
    <property type="protein sequence ID" value="WDS51695.1"/>
    <property type="molecule type" value="Genomic_DNA"/>
</dbReference>
<gene>
    <name evidence="1" type="primary">58</name>
    <name evidence="1" type="ORF">SEA_BARNSTORMER_58</name>
</gene>
<dbReference type="Proteomes" id="UP001215092">
    <property type="component" value="Segment"/>
</dbReference>
<sequence>MATNVETIEIAARDIKVGDVLVYRYFAGKESHFRRLEVKGLRYTAKRVVLNPETSAWARGLETRVTVERAPAPILSREEQIALIRERYFSGDEA</sequence>
<evidence type="ECO:0000313" key="1">
    <source>
        <dbReference type="EMBL" id="WDS51695.1"/>
    </source>
</evidence>
<proteinExistence type="predicted"/>
<name>A0AAF0CJB6_9CAUD</name>
<evidence type="ECO:0000313" key="2">
    <source>
        <dbReference type="Proteomes" id="UP001215092"/>
    </source>
</evidence>
<accession>A0AAF0CJB6</accession>
<protein>
    <submittedName>
        <fullName evidence="1">Uncharacterized protein</fullName>
    </submittedName>
</protein>
<organism evidence="1 2">
    <name type="scientific">Microbacterium phage Barnstormer</name>
    <dbReference type="NCBI Taxonomy" id="3028491"/>
    <lineage>
        <taxon>Viruses</taxon>
        <taxon>Duplodnaviria</taxon>
        <taxon>Heunggongvirae</taxon>
        <taxon>Uroviricota</taxon>
        <taxon>Caudoviricetes</taxon>
        <taxon>Casidaviridae</taxon>
        <taxon>Barnstormervirus</taxon>
        <taxon>Barnstormervirus barnstormer</taxon>
    </lineage>
</organism>
<keyword evidence="2" id="KW-1185">Reference proteome</keyword>
<reference evidence="1 2" key="1">
    <citation type="submission" date="2023-01" db="EMBL/GenBank/DDBJ databases">
        <authorList>
            <person name="Edelman T.J."/>
            <person name="Baldwin A.R."/>
            <person name="Chauncey H.A."/>
            <person name="Connelly K.A."/>
            <person name="Daniel I."/>
            <person name="Fitzgerald E.B."/>
            <person name="McKinney B.E."/>
            <person name="Murray D.M."/>
            <person name="Parshall S."/>
            <person name="Stokes L.T."/>
            <person name="Tanaka K.N."/>
            <person name="Vinson E.C."/>
            <person name="Klevikis C."/>
            <person name="Temple L."/>
            <person name="Rinehart C.A."/>
            <person name="Garlena R.A."/>
            <person name="Russell D.A."/>
            <person name="Jacobs-Sera D."/>
            <person name="Hatfull G.F."/>
        </authorList>
    </citation>
    <scope>NUCLEOTIDE SEQUENCE [LARGE SCALE GENOMIC DNA]</scope>
</reference>